<keyword evidence="2" id="KW-1185">Reference proteome</keyword>
<accession>A0A6J8ANQ2</accession>
<dbReference type="Proteomes" id="UP000507470">
    <property type="component" value="Unassembled WGS sequence"/>
</dbReference>
<evidence type="ECO:0000313" key="1">
    <source>
        <dbReference type="EMBL" id="CAC5371144.1"/>
    </source>
</evidence>
<gene>
    <name evidence="1" type="ORF">MCOR_9711</name>
</gene>
<evidence type="ECO:0000313" key="2">
    <source>
        <dbReference type="Proteomes" id="UP000507470"/>
    </source>
</evidence>
<reference evidence="1 2" key="1">
    <citation type="submission" date="2020-06" db="EMBL/GenBank/DDBJ databases">
        <authorList>
            <person name="Li R."/>
            <person name="Bekaert M."/>
        </authorList>
    </citation>
    <scope>NUCLEOTIDE SEQUENCE [LARGE SCALE GENOMIC DNA]</scope>
    <source>
        <strain evidence="2">wild</strain>
    </source>
</reference>
<sequence length="377" mass="43116">MSTRKPKHSSNYWCVVPGGCTSDSRKKNNLIKYPWMENVIFIAFPTSKKNKTLRQKWVEMIRRLLVYEPLAHHRVYSRYFVQDSNVPELFQWNNYREYDPHQSLASIVKRNSDINAGEVPEPTVDVNNNHEPEAETLVITNEQPRGSSESITPSSYPVVVNDGTRDRYLHVMNVNIDVTTSNIIEPEEVVNNQQDNHSYSRASTSTGTMCSTFIDTGRQQKQGLDVHNENGELQYYPVDQTQSFSKYFEDLALPKDKGNDPEFLDLCNVRHKIIEQLCEQENLTTEFSTQNICDAIKQLHSGKATDELGLAAEHFKNSPAIVTQFLTDCFNTIMKDKLIPHIFKSGIVIPVLKKREKSNDDGQLQGNCRHTCCVKAL</sequence>
<organism evidence="1 2">
    <name type="scientific">Mytilus coruscus</name>
    <name type="common">Sea mussel</name>
    <dbReference type="NCBI Taxonomy" id="42192"/>
    <lineage>
        <taxon>Eukaryota</taxon>
        <taxon>Metazoa</taxon>
        <taxon>Spiralia</taxon>
        <taxon>Lophotrochozoa</taxon>
        <taxon>Mollusca</taxon>
        <taxon>Bivalvia</taxon>
        <taxon>Autobranchia</taxon>
        <taxon>Pteriomorphia</taxon>
        <taxon>Mytilida</taxon>
        <taxon>Mytiloidea</taxon>
        <taxon>Mytilidae</taxon>
        <taxon>Mytilinae</taxon>
        <taxon>Mytilus</taxon>
    </lineage>
</organism>
<dbReference type="OrthoDB" id="10066342at2759"/>
<name>A0A6J8ANQ2_MYTCO</name>
<dbReference type="EMBL" id="CACVKT020001747">
    <property type="protein sequence ID" value="CAC5371144.1"/>
    <property type="molecule type" value="Genomic_DNA"/>
</dbReference>
<dbReference type="AlphaFoldDB" id="A0A6J8ANQ2"/>
<protein>
    <submittedName>
        <fullName evidence="1">Uncharacterized protein</fullName>
    </submittedName>
</protein>
<proteinExistence type="predicted"/>